<evidence type="ECO:0000256" key="5">
    <source>
        <dbReference type="ARBA" id="ARBA00022827"/>
    </source>
</evidence>
<proteinExistence type="inferred from homology"/>
<keyword evidence="6" id="KW-0560">Oxidoreductase</keyword>
<keyword evidence="11" id="KW-1185">Reference proteome</keyword>
<dbReference type="OrthoDB" id="437369at2759"/>
<keyword evidence="3" id="KW-0285">Flavoprotein</keyword>
<dbReference type="PIRSF" id="PIRSF036292">
    <property type="entry name" value="Prenylcysteine_oxidase"/>
    <property type="match status" value="1"/>
</dbReference>
<evidence type="ECO:0000256" key="3">
    <source>
        <dbReference type="ARBA" id="ARBA00022630"/>
    </source>
</evidence>
<dbReference type="Pfam" id="PF13450">
    <property type="entry name" value="NAD_binding_8"/>
    <property type="match status" value="1"/>
</dbReference>
<reference evidence="10 11" key="1">
    <citation type="journal article" date="2016" name="Mol. Biol. Evol.">
        <title>Comparative Genomics of Early-Diverging Mushroom-Forming Fungi Provides Insights into the Origins of Lignocellulose Decay Capabilities.</title>
        <authorList>
            <person name="Nagy L.G."/>
            <person name="Riley R."/>
            <person name="Tritt A."/>
            <person name="Adam C."/>
            <person name="Daum C."/>
            <person name="Floudas D."/>
            <person name="Sun H."/>
            <person name="Yadav J.S."/>
            <person name="Pangilinan J."/>
            <person name="Larsson K.H."/>
            <person name="Matsuura K."/>
            <person name="Barry K."/>
            <person name="Labutti K."/>
            <person name="Kuo R."/>
            <person name="Ohm R.A."/>
            <person name="Bhattacharya S.S."/>
            <person name="Shirouzu T."/>
            <person name="Yoshinaga Y."/>
            <person name="Martin F.M."/>
            <person name="Grigoriev I.V."/>
            <person name="Hibbett D.S."/>
        </authorList>
    </citation>
    <scope>NUCLEOTIDE SEQUENCE [LARGE SCALE GENOMIC DNA]</scope>
    <source>
        <strain evidence="10 11">L-15889</strain>
    </source>
</reference>
<evidence type="ECO:0000256" key="2">
    <source>
        <dbReference type="ARBA" id="ARBA00009967"/>
    </source>
</evidence>
<protein>
    <submittedName>
        <fullName evidence="10">FAD/NAD(P)-binding domain-containing protein</fullName>
    </submittedName>
</protein>
<dbReference type="PANTHER" id="PTHR15944">
    <property type="entry name" value="FARNESYLCYSTEINE LYASE"/>
    <property type="match status" value="1"/>
</dbReference>
<evidence type="ECO:0000313" key="11">
    <source>
        <dbReference type="Proteomes" id="UP000076727"/>
    </source>
</evidence>
<comment type="similarity">
    <text evidence="2">Belongs to the prenylcysteine oxidase family.</text>
</comment>
<dbReference type="InterPro" id="IPR017046">
    <property type="entry name" value="Prenylcysteine_Oxase1"/>
</dbReference>
<dbReference type="GO" id="GO:0030328">
    <property type="term" value="P:prenylcysteine catabolic process"/>
    <property type="evidence" value="ECO:0007669"/>
    <property type="project" value="InterPro"/>
</dbReference>
<feature type="chain" id="PRO_5007863675" evidence="8">
    <location>
        <begin position="23"/>
        <end position="547"/>
    </location>
</feature>
<gene>
    <name evidence="10" type="ORF">DAEQUDRAFT_712975</name>
</gene>
<dbReference type="Proteomes" id="UP000076727">
    <property type="component" value="Unassembled WGS sequence"/>
</dbReference>
<dbReference type="Gene3D" id="3.50.50.60">
    <property type="entry name" value="FAD/NAD(P)-binding domain"/>
    <property type="match status" value="1"/>
</dbReference>
<organism evidence="10 11">
    <name type="scientific">Daedalea quercina L-15889</name>
    <dbReference type="NCBI Taxonomy" id="1314783"/>
    <lineage>
        <taxon>Eukaryota</taxon>
        <taxon>Fungi</taxon>
        <taxon>Dikarya</taxon>
        <taxon>Basidiomycota</taxon>
        <taxon>Agaricomycotina</taxon>
        <taxon>Agaricomycetes</taxon>
        <taxon>Polyporales</taxon>
        <taxon>Fomitopsis</taxon>
    </lineage>
</organism>
<comment type="cofactor">
    <cofactor evidence="1">
        <name>FAD</name>
        <dbReference type="ChEBI" id="CHEBI:57692"/>
    </cofactor>
</comment>
<sequence>MHYLTLVAGLIFTLHASLQVQCHSHQVPLRHPAHLSQHPFGSSSTTAPAAARVAVIGAGAGGSSAAFWIAKAKERYGLDVEIDVYERNSYVGGRDTVVHPYDNPEIKPIELGASIFVEVNKNMWRAVHEFGFERASYKDAGTVMGVWDGSQFVLTVRIRSTGGSFYSSWWDKVKIMWRYGYKAPLRTQAIVKSMTDTIESLYGPYALRFENLTSLVEALNWTSVVGRTTAELLDAEDINPQWTRELVEAATRVNYAQNVDTMHALEGLCSLAAAGASSVKGGNYQIFEQFLKRSGAAVYLNRTVASLAYDPDTALWHLSTEDQAPVPQPYRAVVLAAPYHQASIDISPSGIAQVPPPQPYVRLHVTVLTTPSAAPNPAHFNMNDSRVPTYIMTSHNGVRQGSSPEPDFVALAFHGQLRGADGDTFQGIDGEEHVVKIFSRQRLSDEWLEGMFGKVGWLLRKEWDAYPVLPPTTTFPPIKLASGFYYVNAFEPLISTMETETLAARNVVELLLREEFDAAICPVNLKADEPNATTNDSGKDFVLGWDC</sequence>
<evidence type="ECO:0000256" key="1">
    <source>
        <dbReference type="ARBA" id="ARBA00001974"/>
    </source>
</evidence>
<dbReference type="InterPro" id="IPR010795">
    <property type="entry name" value="Prenylcys_lyase"/>
</dbReference>
<evidence type="ECO:0000256" key="4">
    <source>
        <dbReference type="ARBA" id="ARBA00022729"/>
    </source>
</evidence>
<keyword evidence="4 8" id="KW-0732">Signal</keyword>
<dbReference type="GO" id="GO:0030327">
    <property type="term" value="P:prenylated protein catabolic process"/>
    <property type="evidence" value="ECO:0007669"/>
    <property type="project" value="TreeGrafter"/>
</dbReference>
<evidence type="ECO:0000259" key="9">
    <source>
        <dbReference type="Pfam" id="PF07156"/>
    </source>
</evidence>
<dbReference type="AlphaFoldDB" id="A0A165P4H8"/>
<dbReference type="EMBL" id="KV429073">
    <property type="protein sequence ID" value="KZT67749.1"/>
    <property type="molecule type" value="Genomic_DNA"/>
</dbReference>
<keyword evidence="7" id="KW-0325">Glycoprotein</keyword>
<evidence type="ECO:0000256" key="8">
    <source>
        <dbReference type="SAM" id="SignalP"/>
    </source>
</evidence>
<dbReference type="InterPro" id="IPR036188">
    <property type="entry name" value="FAD/NAD-bd_sf"/>
</dbReference>
<name>A0A165P4H8_9APHY</name>
<dbReference type="SUPFAM" id="SSF51905">
    <property type="entry name" value="FAD/NAD(P)-binding domain"/>
    <property type="match status" value="1"/>
</dbReference>
<dbReference type="PANTHER" id="PTHR15944:SF0">
    <property type="entry name" value="PRENYLCYSTEINE LYASE DOMAIN-CONTAINING PROTEIN"/>
    <property type="match status" value="1"/>
</dbReference>
<keyword evidence="5" id="KW-0274">FAD</keyword>
<accession>A0A165P4H8</accession>
<dbReference type="GO" id="GO:0001735">
    <property type="term" value="F:prenylcysteine oxidase activity"/>
    <property type="evidence" value="ECO:0007669"/>
    <property type="project" value="InterPro"/>
</dbReference>
<feature type="signal peptide" evidence="8">
    <location>
        <begin position="1"/>
        <end position="22"/>
    </location>
</feature>
<evidence type="ECO:0000256" key="6">
    <source>
        <dbReference type="ARBA" id="ARBA00023002"/>
    </source>
</evidence>
<feature type="domain" description="Prenylcysteine lyase" evidence="9">
    <location>
        <begin position="167"/>
        <end position="513"/>
    </location>
</feature>
<evidence type="ECO:0000256" key="7">
    <source>
        <dbReference type="ARBA" id="ARBA00023180"/>
    </source>
</evidence>
<dbReference type="Pfam" id="PF07156">
    <property type="entry name" value="Prenylcys_lyase"/>
    <property type="match status" value="1"/>
</dbReference>
<evidence type="ECO:0000313" key="10">
    <source>
        <dbReference type="EMBL" id="KZT67749.1"/>
    </source>
</evidence>